<keyword evidence="1" id="KW-0472">Membrane</keyword>
<proteinExistence type="predicted"/>
<dbReference type="Proteomes" id="UP000438429">
    <property type="component" value="Unassembled WGS sequence"/>
</dbReference>
<gene>
    <name evidence="2" type="ORF">F2P81_011618</name>
</gene>
<protein>
    <submittedName>
        <fullName evidence="2">Uncharacterized protein</fullName>
    </submittedName>
</protein>
<evidence type="ECO:0000256" key="1">
    <source>
        <dbReference type="SAM" id="Phobius"/>
    </source>
</evidence>
<sequence>MLFAVGSPAPPVARCSVRRLRVVRPAIQVSPDNWLIIIIIILIVLLLFLILILDEGGSSPAPPREGGGAACLYRGPYVTDRKPTACYVTVVPRSRPSSASASTGIPLLTVTSLYMAPES</sequence>
<keyword evidence="1" id="KW-1133">Transmembrane helix</keyword>
<accession>A0A6A4SM64</accession>
<comment type="caution">
    <text evidence="2">The sequence shown here is derived from an EMBL/GenBank/DDBJ whole genome shotgun (WGS) entry which is preliminary data.</text>
</comment>
<dbReference type="EMBL" id="VEVO01000010">
    <property type="protein sequence ID" value="KAF0036306.1"/>
    <property type="molecule type" value="Genomic_DNA"/>
</dbReference>
<name>A0A6A4SM64_SCOMX</name>
<dbReference type="AlphaFoldDB" id="A0A6A4SM64"/>
<evidence type="ECO:0000313" key="3">
    <source>
        <dbReference type="Proteomes" id="UP000438429"/>
    </source>
</evidence>
<feature type="transmembrane region" description="Helical" evidence="1">
    <location>
        <begin position="34"/>
        <end position="53"/>
    </location>
</feature>
<reference evidence="2 3" key="1">
    <citation type="submission" date="2019-06" db="EMBL/GenBank/DDBJ databases">
        <title>Draft genomes of female and male turbot (Scophthalmus maximus).</title>
        <authorList>
            <person name="Xu H."/>
            <person name="Xu X.-W."/>
            <person name="Shao C."/>
            <person name="Chen S."/>
        </authorList>
    </citation>
    <scope>NUCLEOTIDE SEQUENCE [LARGE SCALE GENOMIC DNA]</scope>
    <source>
        <strain evidence="2">Ysfricsl-2016a</strain>
        <tissue evidence="2">Blood</tissue>
    </source>
</reference>
<keyword evidence="1" id="KW-0812">Transmembrane</keyword>
<evidence type="ECO:0000313" key="2">
    <source>
        <dbReference type="EMBL" id="KAF0036306.1"/>
    </source>
</evidence>
<organism evidence="2 3">
    <name type="scientific">Scophthalmus maximus</name>
    <name type="common">Turbot</name>
    <name type="synonym">Psetta maxima</name>
    <dbReference type="NCBI Taxonomy" id="52904"/>
    <lineage>
        <taxon>Eukaryota</taxon>
        <taxon>Metazoa</taxon>
        <taxon>Chordata</taxon>
        <taxon>Craniata</taxon>
        <taxon>Vertebrata</taxon>
        <taxon>Euteleostomi</taxon>
        <taxon>Actinopterygii</taxon>
        <taxon>Neopterygii</taxon>
        <taxon>Teleostei</taxon>
        <taxon>Neoteleostei</taxon>
        <taxon>Acanthomorphata</taxon>
        <taxon>Carangaria</taxon>
        <taxon>Pleuronectiformes</taxon>
        <taxon>Pleuronectoidei</taxon>
        <taxon>Scophthalmidae</taxon>
        <taxon>Scophthalmus</taxon>
    </lineage>
</organism>